<dbReference type="Gene3D" id="1.10.10.10">
    <property type="entry name" value="Winged helix-like DNA-binding domain superfamily/Winged helix DNA-binding domain"/>
    <property type="match status" value="1"/>
</dbReference>
<dbReference type="PROSITE" id="PS50995">
    <property type="entry name" value="HTH_MARR_2"/>
    <property type="match status" value="1"/>
</dbReference>
<dbReference type="InterPro" id="IPR036388">
    <property type="entry name" value="WH-like_DNA-bd_sf"/>
</dbReference>
<dbReference type="GO" id="GO:0003700">
    <property type="term" value="F:DNA-binding transcription factor activity"/>
    <property type="evidence" value="ECO:0007669"/>
    <property type="project" value="InterPro"/>
</dbReference>
<organism evidence="2 3">
    <name type="scientific">Marmoricola endophyticus</name>
    <dbReference type="NCBI Taxonomy" id="2040280"/>
    <lineage>
        <taxon>Bacteria</taxon>
        <taxon>Bacillati</taxon>
        <taxon>Actinomycetota</taxon>
        <taxon>Actinomycetes</taxon>
        <taxon>Propionibacteriales</taxon>
        <taxon>Nocardioidaceae</taxon>
        <taxon>Marmoricola</taxon>
    </lineage>
</organism>
<dbReference type="InterPro" id="IPR000835">
    <property type="entry name" value="HTH_MarR-typ"/>
</dbReference>
<evidence type="ECO:0000313" key="3">
    <source>
        <dbReference type="Proteomes" id="UP000649179"/>
    </source>
</evidence>
<dbReference type="SMART" id="SM00347">
    <property type="entry name" value="HTH_MARR"/>
    <property type="match status" value="1"/>
</dbReference>
<dbReference type="PANTHER" id="PTHR33164">
    <property type="entry name" value="TRANSCRIPTIONAL REGULATOR, MARR FAMILY"/>
    <property type="match status" value="1"/>
</dbReference>
<dbReference type="RefSeq" id="WP_188781344.1">
    <property type="nucleotide sequence ID" value="NZ_BMKQ01000002.1"/>
</dbReference>
<dbReference type="AlphaFoldDB" id="A0A917BUH3"/>
<dbReference type="SUPFAM" id="SSF46785">
    <property type="entry name" value="Winged helix' DNA-binding domain"/>
    <property type="match status" value="1"/>
</dbReference>
<dbReference type="Pfam" id="PF01047">
    <property type="entry name" value="MarR"/>
    <property type="match status" value="1"/>
</dbReference>
<gene>
    <name evidence="2" type="ORF">GCM10011519_34720</name>
</gene>
<dbReference type="GO" id="GO:0006950">
    <property type="term" value="P:response to stress"/>
    <property type="evidence" value="ECO:0007669"/>
    <property type="project" value="TreeGrafter"/>
</dbReference>
<reference evidence="2" key="1">
    <citation type="journal article" date="2014" name="Int. J. Syst. Evol. Microbiol.">
        <title>Complete genome sequence of Corynebacterium casei LMG S-19264T (=DSM 44701T), isolated from a smear-ripened cheese.</title>
        <authorList>
            <consortium name="US DOE Joint Genome Institute (JGI-PGF)"/>
            <person name="Walter F."/>
            <person name="Albersmeier A."/>
            <person name="Kalinowski J."/>
            <person name="Ruckert C."/>
        </authorList>
    </citation>
    <scope>NUCLEOTIDE SEQUENCE</scope>
    <source>
        <strain evidence="2">CGMCC 1.16067</strain>
    </source>
</reference>
<feature type="domain" description="HTH marR-type" evidence="1">
    <location>
        <begin position="1"/>
        <end position="151"/>
    </location>
</feature>
<comment type="caution">
    <text evidence="2">The sequence shown here is derived from an EMBL/GenBank/DDBJ whole genome shotgun (WGS) entry which is preliminary data.</text>
</comment>
<accession>A0A917BUH3</accession>
<sequence>MAEGTKWLDHDEQVAWRGFILGTQLLMDRLDRDLRLEHGISLPEYEILVRLSESPGREMRMALLADALCHSRSRVTHAVARMERAGLLERSKSGQDGRGVDAIMSQAGYDLLVRASPTHVEGVRRHLVDIAGTDFPVVGRVMNDVSDRLLAGKPASADPRRDCS</sequence>
<dbReference type="Proteomes" id="UP000649179">
    <property type="component" value="Unassembled WGS sequence"/>
</dbReference>
<reference evidence="2" key="2">
    <citation type="submission" date="2020-09" db="EMBL/GenBank/DDBJ databases">
        <authorList>
            <person name="Sun Q."/>
            <person name="Zhou Y."/>
        </authorList>
    </citation>
    <scope>NUCLEOTIDE SEQUENCE</scope>
    <source>
        <strain evidence="2">CGMCC 1.16067</strain>
    </source>
</reference>
<name>A0A917BUH3_9ACTN</name>
<dbReference type="InterPro" id="IPR036390">
    <property type="entry name" value="WH_DNA-bd_sf"/>
</dbReference>
<proteinExistence type="predicted"/>
<keyword evidence="3" id="KW-1185">Reference proteome</keyword>
<evidence type="ECO:0000259" key="1">
    <source>
        <dbReference type="PROSITE" id="PS50995"/>
    </source>
</evidence>
<evidence type="ECO:0000313" key="2">
    <source>
        <dbReference type="EMBL" id="GGF57871.1"/>
    </source>
</evidence>
<dbReference type="PANTHER" id="PTHR33164:SF99">
    <property type="entry name" value="MARR FAMILY REGULATORY PROTEIN"/>
    <property type="match status" value="1"/>
</dbReference>
<protein>
    <recommendedName>
        <fullName evidence="1">HTH marR-type domain-containing protein</fullName>
    </recommendedName>
</protein>
<dbReference type="InterPro" id="IPR039422">
    <property type="entry name" value="MarR/SlyA-like"/>
</dbReference>
<dbReference type="EMBL" id="BMKQ01000002">
    <property type="protein sequence ID" value="GGF57871.1"/>
    <property type="molecule type" value="Genomic_DNA"/>
</dbReference>